<feature type="transmembrane region" description="Helical" evidence="1">
    <location>
        <begin position="210"/>
        <end position="236"/>
    </location>
</feature>
<gene>
    <name evidence="2" type="ORF">I4J89_48155</name>
</gene>
<feature type="transmembrane region" description="Helical" evidence="1">
    <location>
        <begin position="62"/>
        <end position="90"/>
    </location>
</feature>
<comment type="caution">
    <text evidence="2">The sequence shown here is derived from an EMBL/GenBank/DDBJ whole genome shotgun (WGS) entry which is preliminary data.</text>
</comment>
<keyword evidence="1" id="KW-0472">Membrane</keyword>
<keyword evidence="1" id="KW-0812">Transmembrane</keyword>
<organism evidence="2 3">
    <name type="scientific">Actinoplanes aureus</name>
    <dbReference type="NCBI Taxonomy" id="2792083"/>
    <lineage>
        <taxon>Bacteria</taxon>
        <taxon>Bacillati</taxon>
        <taxon>Actinomycetota</taxon>
        <taxon>Actinomycetes</taxon>
        <taxon>Micromonosporales</taxon>
        <taxon>Micromonosporaceae</taxon>
        <taxon>Actinoplanes</taxon>
    </lineage>
</organism>
<dbReference type="EMBL" id="JADQTO010000057">
    <property type="protein sequence ID" value="MBG0569204.1"/>
    <property type="molecule type" value="Genomic_DNA"/>
</dbReference>
<evidence type="ECO:0000256" key="1">
    <source>
        <dbReference type="SAM" id="Phobius"/>
    </source>
</evidence>
<feature type="transmembrane region" description="Helical" evidence="1">
    <location>
        <begin position="111"/>
        <end position="131"/>
    </location>
</feature>
<reference evidence="2" key="1">
    <citation type="submission" date="2020-11" db="EMBL/GenBank/DDBJ databases">
        <title>Isolation and identification of active actinomycetes.</title>
        <authorList>
            <person name="Sun X."/>
        </authorList>
    </citation>
    <scope>NUCLEOTIDE SEQUENCE</scope>
    <source>
        <strain evidence="2">NEAU-A11</strain>
    </source>
</reference>
<proteinExistence type="predicted"/>
<evidence type="ECO:0000313" key="2">
    <source>
        <dbReference type="EMBL" id="MBG0569204.1"/>
    </source>
</evidence>
<evidence type="ECO:0000313" key="3">
    <source>
        <dbReference type="Proteomes" id="UP000598146"/>
    </source>
</evidence>
<sequence>MSPTFGGWWSRAFALFSAAWRPMAMVQLIWAFPLVLLGVVINLAPAETETSTNVEFTGDVLAVLLTILGAFLVATLLSLVTQLATIQILVQRATGQPVSVGGALMTGLRRAPAMLGWGFLAGLLIVVGLVLCVLPGLYMALVMLVLPVIVLLERGNGIGRAFKLFHADFGAAIGRVATIVGIMLAFGLVETVLSSYLVTPSNLSDDGVDVGLALTAAVISAAFSIISSIVVSPLLLTAYADMRARHEPFSTAYLAPPSK</sequence>
<keyword evidence="3" id="KW-1185">Reference proteome</keyword>
<accession>A0A931G8F8</accession>
<dbReference type="Proteomes" id="UP000598146">
    <property type="component" value="Unassembled WGS sequence"/>
</dbReference>
<protein>
    <submittedName>
        <fullName evidence="2">Uncharacterized protein</fullName>
    </submittedName>
</protein>
<feature type="transmembrane region" description="Helical" evidence="1">
    <location>
        <begin position="176"/>
        <end position="198"/>
    </location>
</feature>
<keyword evidence="1" id="KW-1133">Transmembrane helix</keyword>
<dbReference type="AlphaFoldDB" id="A0A931G8F8"/>
<name>A0A931G8F8_9ACTN</name>